<name>A0A7C5R0E1_9PROT</name>
<comment type="function">
    <text evidence="8">Part of the Tol-Pal system, which plays a role in outer membrane invagination during cell division and is important for maintaining outer membrane integrity.</text>
</comment>
<keyword evidence="2 8" id="KW-0732">Signal</keyword>
<comment type="subunit">
    <text evidence="8">The Tol-Pal system is composed of five core proteins: the inner membrane proteins TolA, TolQ and TolR, the periplasmic protein TolB and the outer membrane protein Pal. They form a network linking the inner and outer membranes and the peptidoglycan layer.</text>
</comment>
<dbReference type="InterPro" id="IPR039001">
    <property type="entry name" value="Pal"/>
</dbReference>
<dbReference type="HAMAP" id="MF_02204">
    <property type="entry name" value="Pal"/>
    <property type="match status" value="1"/>
</dbReference>
<dbReference type="InterPro" id="IPR036737">
    <property type="entry name" value="OmpA-like_sf"/>
</dbReference>
<keyword evidence="3 8" id="KW-0472">Membrane</keyword>
<dbReference type="SUPFAM" id="SSF103088">
    <property type="entry name" value="OmpA-like"/>
    <property type="match status" value="1"/>
</dbReference>
<dbReference type="CDD" id="cd07185">
    <property type="entry name" value="OmpA_C-like"/>
    <property type="match status" value="1"/>
</dbReference>
<comment type="caution">
    <text evidence="10">The sequence shown here is derived from an EMBL/GenBank/DDBJ whole genome shotgun (WGS) entry which is preliminary data.</text>
</comment>
<comment type="similarity">
    <text evidence="8">Belongs to the Pal lipoprotein family.</text>
</comment>
<dbReference type="Proteomes" id="UP000885830">
    <property type="component" value="Unassembled WGS sequence"/>
</dbReference>
<reference evidence="10" key="1">
    <citation type="journal article" date="2020" name="mSystems">
        <title>Genome- and Community-Level Interaction Insights into Carbon Utilization and Element Cycling Functions of Hydrothermarchaeota in Hydrothermal Sediment.</title>
        <authorList>
            <person name="Zhou Z."/>
            <person name="Liu Y."/>
            <person name="Xu W."/>
            <person name="Pan J."/>
            <person name="Luo Z.H."/>
            <person name="Li M."/>
        </authorList>
    </citation>
    <scope>NUCLEOTIDE SEQUENCE [LARGE SCALE GENOMIC DNA]</scope>
    <source>
        <strain evidence="10">HyVt-485</strain>
    </source>
</reference>
<keyword evidence="4 8" id="KW-0564">Palmitate</keyword>
<evidence type="ECO:0000313" key="10">
    <source>
        <dbReference type="EMBL" id="HHL42980.1"/>
    </source>
</evidence>
<dbReference type="GO" id="GO:0009279">
    <property type="term" value="C:cell outer membrane"/>
    <property type="evidence" value="ECO:0007669"/>
    <property type="project" value="UniProtKB-SubCell"/>
</dbReference>
<evidence type="ECO:0000256" key="6">
    <source>
        <dbReference type="ARBA" id="ARBA00023288"/>
    </source>
</evidence>
<evidence type="ECO:0000256" key="4">
    <source>
        <dbReference type="ARBA" id="ARBA00023139"/>
    </source>
</evidence>
<dbReference type="NCBIfam" id="TIGR02802">
    <property type="entry name" value="Pal_lipo"/>
    <property type="match status" value="1"/>
</dbReference>
<evidence type="ECO:0000256" key="7">
    <source>
        <dbReference type="ARBA" id="ARBA00023306"/>
    </source>
</evidence>
<keyword evidence="6 8" id="KW-0449">Lipoprotein</keyword>
<comment type="subcellular location">
    <subcellularLocation>
        <location evidence="8">Cell outer membrane</location>
        <topology evidence="8">Lipid-anchor</topology>
    </subcellularLocation>
</comment>
<evidence type="ECO:0000256" key="2">
    <source>
        <dbReference type="ARBA" id="ARBA00022729"/>
    </source>
</evidence>
<sequence length="188" mass="20356">MKTLIIGTTITMLALGACATKPKPVEVVEQPAQTQPAPEVFQPAPVEPVEQVPNAPINVYNGPTPGTVADFKYSAGDDRVYFGFDRYDLTPQARETLRRQAEWLNRYPTAIVVIGGNADERGTREYNLALGARRAESTKAFLVSKGVNPGRITTVSYGKERPIDPGSNEAAWARNRNAHSAVMVGGNS</sequence>
<dbReference type="GO" id="GO:0051301">
    <property type="term" value="P:cell division"/>
    <property type="evidence" value="ECO:0007669"/>
    <property type="project" value="UniProtKB-UniRule"/>
</dbReference>
<proteinExistence type="inferred from homology"/>
<evidence type="ECO:0000256" key="5">
    <source>
        <dbReference type="ARBA" id="ARBA00023237"/>
    </source>
</evidence>
<keyword evidence="7 8" id="KW-0131">Cell cycle</keyword>
<feature type="domain" description="OmpA-like" evidence="9">
    <location>
        <begin position="69"/>
        <end position="186"/>
    </location>
</feature>
<accession>A0A7C5R0E1</accession>
<dbReference type="PROSITE" id="PS51123">
    <property type="entry name" value="OMPA_2"/>
    <property type="match status" value="1"/>
</dbReference>
<dbReference type="Gene3D" id="3.30.1330.60">
    <property type="entry name" value="OmpA-like domain"/>
    <property type="match status" value="1"/>
</dbReference>
<dbReference type="EMBL" id="DRMJ01000259">
    <property type="protein sequence ID" value="HHL42980.1"/>
    <property type="molecule type" value="Genomic_DNA"/>
</dbReference>
<dbReference type="PROSITE" id="PS51257">
    <property type="entry name" value="PROKAR_LIPOPROTEIN"/>
    <property type="match status" value="1"/>
</dbReference>
<evidence type="ECO:0000256" key="8">
    <source>
        <dbReference type="HAMAP-Rule" id="MF_02204"/>
    </source>
</evidence>
<organism evidence="10">
    <name type="scientific">Hellea balneolensis</name>
    <dbReference type="NCBI Taxonomy" id="287478"/>
    <lineage>
        <taxon>Bacteria</taxon>
        <taxon>Pseudomonadati</taxon>
        <taxon>Pseudomonadota</taxon>
        <taxon>Alphaproteobacteria</taxon>
        <taxon>Maricaulales</taxon>
        <taxon>Robiginitomaculaceae</taxon>
        <taxon>Hellea</taxon>
    </lineage>
</organism>
<dbReference type="PROSITE" id="PS01068">
    <property type="entry name" value="OMPA_1"/>
    <property type="match status" value="1"/>
</dbReference>
<evidence type="ECO:0000256" key="1">
    <source>
        <dbReference type="ARBA" id="ARBA00022618"/>
    </source>
</evidence>
<dbReference type="Pfam" id="PF00691">
    <property type="entry name" value="OmpA"/>
    <property type="match status" value="1"/>
</dbReference>
<keyword evidence="5 8" id="KW-0998">Cell outer membrane</keyword>
<dbReference type="AlphaFoldDB" id="A0A7C5R0E1"/>
<gene>
    <name evidence="8 10" type="primary">pal</name>
    <name evidence="10" type="ORF">ENJ42_05125</name>
</gene>
<dbReference type="InterPro" id="IPR006665">
    <property type="entry name" value="OmpA-like"/>
</dbReference>
<evidence type="ECO:0000259" key="9">
    <source>
        <dbReference type="PROSITE" id="PS51123"/>
    </source>
</evidence>
<evidence type="ECO:0000256" key="3">
    <source>
        <dbReference type="ARBA" id="ARBA00023136"/>
    </source>
</evidence>
<dbReference type="InterPro" id="IPR006664">
    <property type="entry name" value="OMP_bac"/>
</dbReference>
<keyword evidence="1 8" id="KW-0132">Cell division</keyword>
<dbReference type="PANTHER" id="PTHR30329">
    <property type="entry name" value="STATOR ELEMENT OF FLAGELLAR MOTOR COMPLEX"/>
    <property type="match status" value="1"/>
</dbReference>
<dbReference type="PRINTS" id="PR01021">
    <property type="entry name" value="OMPADOMAIN"/>
</dbReference>
<dbReference type="InterPro" id="IPR014169">
    <property type="entry name" value="Pal_lipo_C"/>
</dbReference>
<dbReference type="PANTHER" id="PTHR30329:SF21">
    <property type="entry name" value="LIPOPROTEIN YIAD-RELATED"/>
    <property type="match status" value="1"/>
</dbReference>
<protein>
    <recommendedName>
        <fullName evidence="8">Peptidoglycan-associated lipoprotein</fullName>
        <shortName evidence="8">PAL</shortName>
    </recommendedName>
</protein>
<dbReference type="InterPro" id="IPR050330">
    <property type="entry name" value="Bact_OuterMem_StrucFunc"/>
</dbReference>
<dbReference type="InterPro" id="IPR006690">
    <property type="entry name" value="OMPA-like_CS"/>
</dbReference>